<evidence type="ECO:0000313" key="3">
    <source>
        <dbReference type="Proteomes" id="UP000283509"/>
    </source>
</evidence>
<dbReference type="InterPro" id="IPR036850">
    <property type="entry name" value="NDK-like_dom_sf"/>
</dbReference>
<feature type="region of interest" description="Disordered" evidence="1">
    <location>
        <begin position="161"/>
        <end position="194"/>
    </location>
</feature>
<evidence type="ECO:0000256" key="1">
    <source>
        <dbReference type="SAM" id="MobiDB-lite"/>
    </source>
</evidence>
<dbReference type="Proteomes" id="UP000283509">
    <property type="component" value="Unassembled WGS sequence"/>
</dbReference>
<name>A0A3R7Q359_PENVA</name>
<dbReference type="SUPFAM" id="SSF52833">
    <property type="entry name" value="Thioredoxin-like"/>
    <property type="match status" value="1"/>
</dbReference>
<dbReference type="Gene3D" id="3.30.70.141">
    <property type="entry name" value="Nucleoside diphosphate kinase-like domain"/>
    <property type="match status" value="1"/>
</dbReference>
<accession>A0A3R7Q359</accession>
<comment type="caution">
    <text evidence="2">The sequence shown here is derived from an EMBL/GenBank/DDBJ whole genome shotgun (WGS) entry which is preliminary data.</text>
</comment>
<dbReference type="PANTHER" id="PTHR46135:SF3">
    <property type="entry name" value="NME_NM23 FAMILY MEMBER 8"/>
    <property type="match status" value="1"/>
</dbReference>
<protein>
    <submittedName>
        <fullName evidence="2">Putative thioredoxin domain-containing protein 3-like</fullName>
    </submittedName>
</protein>
<proteinExistence type="predicted"/>
<evidence type="ECO:0000313" key="2">
    <source>
        <dbReference type="EMBL" id="ROT84820.1"/>
    </source>
</evidence>
<dbReference type="SUPFAM" id="SSF54919">
    <property type="entry name" value="Nucleoside diphosphate kinase, NDK"/>
    <property type="match status" value="1"/>
</dbReference>
<sequence>MARKKAEAQQLQIIISNDQDWENACKRTGLLVVDVYQEWAGPCSSMTGHLRRIKLELGDEFLTLAMAKADNISVLEKFRGKAEPTWLFLGVLLESLVKPEEVLEPDEDLDDVEGEMQNLEDSEEGSEAEEEPLLQAVLFILPHIISQEKTETFLSNVVAAGESKEGGGEEAEEKGDEEDNEGDENEKEGEVVEDDLEDWEEKLSHGPLYMLYLKIEEGDVVAAWYQVLGPPDLEKARQEEPDSLVAQFGEEEFVVPAWLPRSRELQLRLAARFFPPPPDATVPRLLLLPDADHQEVLERMGVSGVQVLAHTQLTLQQEAIQSLPSLSASQQLASAAGSSVLAVVVAGEGMEECVQEFGPLHLSSDTASANAEVELFFPDFLAAQESQDEPQTQMQIEQSKEAK</sequence>
<gene>
    <name evidence="2" type="ORF">C7M84_021983</name>
</gene>
<dbReference type="OrthoDB" id="10263751at2759"/>
<reference evidence="2 3" key="2">
    <citation type="submission" date="2019-01" db="EMBL/GenBank/DDBJ databases">
        <title>The decoding of complex shrimp genome reveals the adaptation for benthos swimmer, frequently molting mechanism and breeding impact on genome.</title>
        <authorList>
            <person name="Sun Y."/>
            <person name="Gao Y."/>
            <person name="Yu Y."/>
        </authorList>
    </citation>
    <scope>NUCLEOTIDE SEQUENCE [LARGE SCALE GENOMIC DNA]</scope>
    <source>
        <tissue evidence="2">Muscle</tissue>
    </source>
</reference>
<dbReference type="AlphaFoldDB" id="A0A3R7Q359"/>
<dbReference type="STRING" id="6689.A0A3R7Q359"/>
<dbReference type="InterPro" id="IPR036249">
    <property type="entry name" value="Thioredoxin-like_sf"/>
</dbReference>
<feature type="compositionally biased region" description="Acidic residues" evidence="1">
    <location>
        <begin position="168"/>
        <end position="194"/>
    </location>
</feature>
<dbReference type="PANTHER" id="PTHR46135">
    <property type="entry name" value="NME/NM23 FAMILY MEMBER 8"/>
    <property type="match status" value="1"/>
</dbReference>
<dbReference type="EMBL" id="QCYY01000492">
    <property type="protein sequence ID" value="ROT84820.1"/>
    <property type="molecule type" value="Genomic_DNA"/>
</dbReference>
<keyword evidence="3" id="KW-1185">Reference proteome</keyword>
<dbReference type="Gene3D" id="3.40.30.10">
    <property type="entry name" value="Glutaredoxin"/>
    <property type="match status" value="1"/>
</dbReference>
<dbReference type="InterPro" id="IPR051766">
    <property type="entry name" value="TXND_domain-containing"/>
</dbReference>
<organism evidence="2 3">
    <name type="scientific">Penaeus vannamei</name>
    <name type="common">Whiteleg shrimp</name>
    <name type="synonym">Litopenaeus vannamei</name>
    <dbReference type="NCBI Taxonomy" id="6689"/>
    <lineage>
        <taxon>Eukaryota</taxon>
        <taxon>Metazoa</taxon>
        <taxon>Ecdysozoa</taxon>
        <taxon>Arthropoda</taxon>
        <taxon>Crustacea</taxon>
        <taxon>Multicrustacea</taxon>
        <taxon>Malacostraca</taxon>
        <taxon>Eumalacostraca</taxon>
        <taxon>Eucarida</taxon>
        <taxon>Decapoda</taxon>
        <taxon>Dendrobranchiata</taxon>
        <taxon>Penaeoidea</taxon>
        <taxon>Penaeidae</taxon>
        <taxon>Penaeus</taxon>
    </lineage>
</organism>
<reference evidence="2 3" key="1">
    <citation type="submission" date="2018-04" db="EMBL/GenBank/DDBJ databases">
        <authorList>
            <person name="Zhang X."/>
            <person name="Yuan J."/>
            <person name="Li F."/>
            <person name="Xiang J."/>
        </authorList>
    </citation>
    <scope>NUCLEOTIDE SEQUENCE [LARGE SCALE GENOMIC DNA]</scope>
    <source>
        <tissue evidence="2">Muscle</tissue>
    </source>
</reference>